<accession>A0A9N9JK70</accession>
<protein>
    <submittedName>
        <fullName evidence="2">8889_t:CDS:1</fullName>
    </submittedName>
</protein>
<evidence type="ECO:0000313" key="3">
    <source>
        <dbReference type="Proteomes" id="UP000789342"/>
    </source>
</evidence>
<dbReference type="Proteomes" id="UP000789342">
    <property type="component" value="Unassembled WGS sequence"/>
</dbReference>
<feature type="non-terminal residue" evidence="2">
    <location>
        <position position="63"/>
    </location>
</feature>
<dbReference type="AlphaFoldDB" id="A0A9N9JK70"/>
<name>A0A9N9JK70_9GLOM</name>
<evidence type="ECO:0000256" key="1">
    <source>
        <dbReference type="SAM" id="Coils"/>
    </source>
</evidence>
<organism evidence="2 3">
    <name type="scientific">Acaulospora morrowiae</name>
    <dbReference type="NCBI Taxonomy" id="94023"/>
    <lineage>
        <taxon>Eukaryota</taxon>
        <taxon>Fungi</taxon>
        <taxon>Fungi incertae sedis</taxon>
        <taxon>Mucoromycota</taxon>
        <taxon>Glomeromycotina</taxon>
        <taxon>Glomeromycetes</taxon>
        <taxon>Diversisporales</taxon>
        <taxon>Acaulosporaceae</taxon>
        <taxon>Acaulospora</taxon>
    </lineage>
</organism>
<reference evidence="2" key="1">
    <citation type="submission" date="2021-06" db="EMBL/GenBank/DDBJ databases">
        <authorList>
            <person name="Kallberg Y."/>
            <person name="Tangrot J."/>
            <person name="Rosling A."/>
        </authorList>
    </citation>
    <scope>NUCLEOTIDE SEQUENCE</scope>
    <source>
        <strain evidence="2">CL551</strain>
    </source>
</reference>
<comment type="caution">
    <text evidence="2">The sequence shown here is derived from an EMBL/GenBank/DDBJ whole genome shotgun (WGS) entry which is preliminary data.</text>
</comment>
<proteinExistence type="predicted"/>
<evidence type="ECO:0000313" key="2">
    <source>
        <dbReference type="EMBL" id="CAG8785958.1"/>
    </source>
</evidence>
<keyword evidence="3" id="KW-1185">Reference proteome</keyword>
<feature type="coiled-coil region" evidence="1">
    <location>
        <begin position="17"/>
        <end position="44"/>
    </location>
</feature>
<gene>
    <name evidence="2" type="ORF">AMORRO_LOCUS17728</name>
</gene>
<dbReference type="EMBL" id="CAJVPV010056677">
    <property type="protein sequence ID" value="CAG8785958.1"/>
    <property type="molecule type" value="Genomic_DNA"/>
</dbReference>
<sequence>MNIEEDKIPLTTYKAINDEVAERQDKLKKQIEHIERILTELLENGQLAITKKETAITKTIGKG</sequence>
<keyword evidence="1" id="KW-0175">Coiled coil</keyword>